<dbReference type="InterPro" id="IPR016032">
    <property type="entry name" value="Sig_transdc_resp-reg_C-effctor"/>
</dbReference>
<dbReference type="InterPro" id="IPR000792">
    <property type="entry name" value="Tscrpt_reg_LuxR_C"/>
</dbReference>
<evidence type="ECO:0000313" key="5">
    <source>
        <dbReference type="EMBL" id="QPG05673.1"/>
    </source>
</evidence>
<dbReference type="AlphaFoldDB" id="A0A7S9DXY1"/>
<dbReference type="SUPFAM" id="SSF46894">
    <property type="entry name" value="C-terminal effector domain of the bipartite response regulators"/>
    <property type="match status" value="1"/>
</dbReference>
<name>A0A7S9DXY1_9ALTE</name>
<dbReference type="InterPro" id="IPR036388">
    <property type="entry name" value="WH-like_DNA-bd_sf"/>
</dbReference>
<dbReference type="GO" id="GO:0006355">
    <property type="term" value="P:regulation of DNA-templated transcription"/>
    <property type="evidence" value="ECO:0007669"/>
    <property type="project" value="InterPro"/>
</dbReference>
<protein>
    <submittedName>
        <fullName evidence="5">Response regulator transcription factor</fullName>
    </submittedName>
</protein>
<dbReference type="CDD" id="cd06170">
    <property type="entry name" value="LuxR_C_like"/>
    <property type="match status" value="1"/>
</dbReference>
<dbReference type="KEGG" id="smaa:IT774_16650"/>
<dbReference type="RefSeq" id="WP_195810758.1">
    <property type="nucleotide sequence ID" value="NZ_CP064795.1"/>
</dbReference>
<dbReference type="Gene3D" id="3.40.50.2300">
    <property type="match status" value="1"/>
</dbReference>
<keyword evidence="3" id="KW-0804">Transcription</keyword>
<dbReference type="Gene3D" id="1.10.10.10">
    <property type="entry name" value="Winged helix-like DNA-binding domain superfamily/Winged helix DNA-binding domain"/>
    <property type="match status" value="1"/>
</dbReference>
<keyword evidence="2" id="KW-0238">DNA-binding</keyword>
<accession>A0A7S9DXY1</accession>
<dbReference type="Pfam" id="PF00196">
    <property type="entry name" value="GerE"/>
    <property type="match status" value="1"/>
</dbReference>
<evidence type="ECO:0000256" key="3">
    <source>
        <dbReference type="ARBA" id="ARBA00023163"/>
    </source>
</evidence>
<feature type="domain" description="HTH luxR-type" evidence="4">
    <location>
        <begin position="151"/>
        <end position="216"/>
    </location>
</feature>
<evidence type="ECO:0000256" key="1">
    <source>
        <dbReference type="ARBA" id="ARBA00023015"/>
    </source>
</evidence>
<evidence type="ECO:0000256" key="2">
    <source>
        <dbReference type="ARBA" id="ARBA00023125"/>
    </source>
</evidence>
<dbReference type="PROSITE" id="PS50043">
    <property type="entry name" value="HTH_LUXR_2"/>
    <property type="match status" value="1"/>
</dbReference>
<dbReference type="Proteomes" id="UP000595095">
    <property type="component" value="Chromosome"/>
</dbReference>
<proteinExistence type="predicted"/>
<reference evidence="5 6" key="1">
    <citation type="submission" date="2020-11" db="EMBL/GenBank/DDBJ databases">
        <title>Complete genome sequence for Salinimonas sp. strain G2-b.</title>
        <authorList>
            <person name="Park S.-J."/>
        </authorList>
    </citation>
    <scope>NUCLEOTIDE SEQUENCE [LARGE SCALE GENOMIC DNA]</scope>
    <source>
        <strain evidence="5 6">G2-b</strain>
    </source>
</reference>
<dbReference type="SMART" id="SM00421">
    <property type="entry name" value="HTH_LUXR"/>
    <property type="match status" value="1"/>
</dbReference>
<evidence type="ECO:0000259" key="4">
    <source>
        <dbReference type="PROSITE" id="PS50043"/>
    </source>
</evidence>
<keyword evidence="1" id="KW-0805">Transcription regulation</keyword>
<dbReference type="EMBL" id="CP064795">
    <property type="protein sequence ID" value="QPG05673.1"/>
    <property type="molecule type" value="Genomic_DNA"/>
</dbReference>
<gene>
    <name evidence="5" type="ORF">IT774_16650</name>
</gene>
<dbReference type="PRINTS" id="PR00038">
    <property type="entry name" value="HTHLUXR"/>
</dbReference>
<sequence length="240" mass="27549">MLGEIQKKEMDTNILLIGECSIQNQFIQRELEKSKRFKILRKSLSQIRVATPVVPYTQIVVANTVLTDRDCFDFIVKQVPDIDLVVYDVPLDIAELVLFYCPSLKGVLHDNAPIEHLSRCIEAVQNGEYWLPRKVMAKMLLDYKPYVLSLQEVNHNSLTKREKQILDRLVKGLSNLEIAEELFVAESTVKTHIYKLYKKLNVCCRKEAIQKFSHLRAKKPIVTAARLNGSPGKLNNTQLN</sequence>
<keyword evidence="6" id="KW-1185">Reference proteome</keyword>
<organism evidence="5 6">
    <name type="scientific">Salinimonas marina</name>
    <dbReference type="NCBI Taxonomy" id="2785918"/>
    <lineage>
        <taxon>Bacteria</taxon>
        <taxon>Pseudomonadati</taxon>
        <taxon>Pseudomonadota</taxon>
        <taxon>Gammaproteobacteria</taxon>
        <taxon>Alteromonadales</taxon>
        <taxon>Alteromonadaceae</taxon>
        <taxon>Alteromonas/Salinimonas group</taxon>
        <taxon>Salinimonas</taxon>
    </lineage>
</organism>
<dbReference type="PANTHER" id="PTHR44688">
    <property type="entry name" value="DNA-BINDING TRANSCRIPTIONAL ACTIVATOR DEVR_DOSR"/>
    <property type="match status" value="1"/>
</dbReference>
<dbReference type="PANTHER" id="PTHR44688:SF25">
    <property type="entry name" value="HTH LUXR-TYPE DOMAIN-CONTAINING PROTEIN"/>
    <property type="match status" value="1"/>
</dbReference>
<dbReference type="GO" id="GO:0003677">
    <property type="term" value="F:DNA binding"/>
    <property type="evidence" value="ECO:0007669"/>
    <property type="project" value="UniProtKB-KW"/>
</dbReference>
<evidence type="ECO:0000313" key="6">
    <source>
        <dbReference type="Proteomes" id="UP000595095"/>
    </source>
</evidence>